<dbReference type="EMBL" id="JYDT01000019">
    <property type="protein sequence ID" value="KRY90718.1"/>
    <property type="molecule type" value="Genomic_DNA"/>
</dbReference>
<name>A0A0V1FXM7_TRIPS</name>
<organism evidence="2 3">
    <name type="scientific">Trichinella pseudospiralis</name>
    <name type="common">Parasitic roundworm</name>
    <dbReference type="NCBI Taxonomy" id="6337"/>
    <lineage>
        <taxon>Eukaryota</taxon>
        <taxon>Metazoa</taxon>
        <taxon>Ecdysozoa</taxon>
        <taxon>Nematoda</taxon>
        <taxon>Enoplea</taxon>
        <taxon>Dorylaimia</taxon>
        <taxon>Trichinellida</taxon>
        <taxon>Trichinellidae</taxon>
        <taxon>Trichinella</taxon>
    </lineage>
</organism>
<dbReference type="Proteomes" id="UP000054995">
    <property type="component" value="Unassembled WGS sequence"/>
</dbReference>
<sequence length="497" mass="55155">MAMAYEHGRVANLVKKVKLSMKNFQLGEATDGSVRVIASGNVDNCNDCFLMFRWTVGERTNLKIEPSFGILEPFERQRVVLEIILDSVQKLIQPNYFELTVQPVSAKQIKNHTSTTWKQSVVEVSIPVELTFCDKALDKNVQNNFAKDENLKPIITVSELVNCLSKLTFGDVVKKNGMESGKKNENFRPTFAITSVGFGEPCNKLYRQIDDKHQAESSIFSSKCIRSIMIVPVNFSEKKLETMNSENAKSKFVENKAATVKLVNGCNGDNKTAVQSDTDLKLNAVKFSPLSQIVCETEDFEIENTLPLQLHEDANFSYSSVESTNTDDGSIEEINGRVGQKNAALKMRNGKQATVIIGDEKHAQCSFNLANSTDISSLETEMTETDYECSSSSSSYITTEDSSEEATDTTDDTDDSDSDESDCSGCVSNLSNEEDSSDEDSTVYDFEYECLLEECDENGNEEKAKQQLKKKPTTNASTHKKRSSSICSCCSLLSDTE</sequence>
<dbReference type="OrthoDB" id="5919999at2759"/>
<evidence type="ECO:0000313" key="3">
    <source>
        <dbReference type="Proteomes" id="UP000054995"/>
    </source>
</evidence>
<evidence type="ECO:0000313" key="2">
    <source>
        <dbReference type="EMBL" id="KRY90718.1"/>
    </source>
</evidence>
<feature type="compositionally biased region" description="Basic residues" evidence="1">
    <location>
        <begin position="466"/>
        <end position="483"/>
    </location>
</feature>
<evidence type="ECO:0000256" key="1">
    <source>
        <dbReference type="SAM" id="MobiDB-lite"/>
    </source>
</evidence>
<gene>
    <name evidence="2" type="ORF">T4D_13837</name>
</gene>
<accession>A0A0V1FXM7</accession>
<keyword evidence="3" id="KW-1185">Reference proteome</keyword>
<feature type="compositionally biased region" description="Acidic residues" evidence="1">
    <location>
        <begin position="401"/>
        <end position="422"/>
    </location>
</feature>
<feature type="compositionally biased region" description="Acidic residues" evidence="1">
    <location>
        <begin position="432"/>
        <end position="443"/>
    </location>
</feature>
<comment type="caution">
    <text evidence="2">The sequence shown here is derived from an EMBL/GenBank/DDBJ whole genome shotgun (WGS) entry which is preliminary data.</text>
</comment>
<dbReference type="AlphaFoldDB" id="A0A0V1FXM7"/>
<protein>
    <submittedName>
        <fullName evidence="2">Uncharacterized protein</fullName>
    </submittedName>
</protein>
<feature type="compositionally biased region" description="Low complexity" evidence="1">
    <location>
        <begin position="388"/>
        <end position="400"/>
    </location>
</feature>
<feature type="region of interest" description="Disordered" evidence="1">
    <location>
        <begin position="381"/>
        <end position="443"/>
    </location>
</feature>
<reference evidence="2 3" key="1">
    <citation type="submission" date="2015-01" db="EMBL/GenBank/DDBJ databases">
        <title>Evolution of Trichinella species and genotypes.</title>
        <authorList>
            <person name="Korhonen P.K."/>
            <person name="Edoardo P."/>
            <person name="Giuseppe L.R."/>
            <person name="Gasser R.B."/>
        </authorList>
    </citation>
    <scope>NUCLEOTIDE SEQUENCE [LARGE SCALE GENOMIC DNA]</scope>
    <source>
        <strain evidence="2">ISS470</strain>
    </source>
</reference>
<feature type="region of interest" description="Disordered" evidence="1">
    <location>
        <begin position="460"/>
        <end position="484"/>
    </location>
</feature>
<proteinExistence type="predicted"/>